<dbReference type="AlphaFoldDB" id="A0A3G2T2M2"/>
<dbReference type="Proteomes" id="UP000279962">
    <property type="component" value="Chromosome"/>
</dbReference>
<dbReference type="RefSeq" id="WP_087554492.1">
    <property type="nucleotide sequence ID" value="NZ_CP033133.1"/>
</dbReference>
<keyword evidence="1" id="KW-1133">Transmembrane helix</keyword>
<name>A0A3G2T2M2_9GAMM</name>
<gene>
    <name evidence="2" type="ORF">CDG68_11510</name>
</gene>
<evidence type="ECO:0000313" key="3">
    <source>
        <dbReference type="Proteomes" id="UP000279962"/>
    </source>
</evidence>
<protein>
    <submittedName>
        <fullName evidence="2">Uncharacterized protein</fullName>
    </submittedName>
</protein>
<evidence type="ECO:0000313" key="2">
    <source>
        <dbReference type="EMBL" id="AYO54222.1"/>
    </source>
</evidence>
<feature type="transmembrane region" description="Helical" evidence="1">
    <location>
        <begin position="162"/>
        <end position="179"/>
    </location>
</feature>
<feature type="transmembrane region" description="Helical" evidence="1">
    <location>
        <begin position="6"/>
        <end position="25"/>
    </location>
</feature>
<organism evidence="2 3">
    <name type="scientific">Acinetobacter wuhouensis</name>
    <dbReference type="NCBI Taxonomy" id="1879050"/>
    <lineage>
        <taxon>Bacteria</taxon>
        <taxon>Pseudomonadati</taxon>
        <taxon>Pseudomonadota</taxon>
        <taxon>Gammaproteobacteria</taxon>
        <taxon>Moraxellales</taxon>
        <taxon>Moraxellaceae</taxon>
        <taxon>Acinetobacter</taxon>
    </lineage>
</organism>
<keyword evidence="1" id="KW-0812">Transmembrane</keyword>
<accession>A0A3G2T2M2</accession>
<feature type="transmembrane region" description="Helical" evidence="1">
    <location>
        <begin position="128"/>
        <end position="150"/>
    </location>
</feature>
<dbReference type="EMBL" id="CP033133">
    <property type="protein sequence ID" value="AYO54222.1"/>
    <property type="molecule type" value="Genomic_DNA"/>
</dbReference>
<evidence type="ECO:0000256" key="1">
    <source>
        <dbReference type="SAM" id="Phobius"/>
    </source>
</evidence>
<proteinExistence type="predicted"/>
<keyword evidence="1" id="KW-0472">Membrane</keyword>
<reference evidence="2 3" key="1">
    <citation type="submission" date="2018-10" db="EMBL/GenBank/DDBJ databases">
        <title>The complete genome of Acinetobacter wuhouensis strain WCHAW010062.</title>
        <authorList>
            <person name="Hu Y."/>
            <person name="Long H."/>
            <person name="Feng Y."/>
            <person name="Zong Z."/>
        </authorList>
    </citation>
    <scope>NUCLEOTIDE SEQUENCE [LARGE SCALE GENOMIC DNA]</scope>
    <source>
        <strain evidence="2 3">WCHAW010062</strain>
    </source>
</reference>
<sequence length="197" mass="23035">MNWAILLNFLTALAIIPPILRWCFFRSYRIELKRKDYESNSLQLSKYIKSTYKEKANKEPSELQAETDTFLVGDVISYKIVFHALDLKISRLFEFLKNIKYAKIFLDIDTNNEIPTFKSKLTEKEIKYFFNITFGFHIFATILWGFSYIIDSDTFFGIPKSFLVLIILCITATSVRFSTQAKTVELLSKDINVQFPS</sequence>